<gene>
    <name evidence="1" type="ORF">OS493_030434</name>
</gene>
<dbReference type="EMBL" id="MU826382">
    <property type="protein sequence ID" value="KAJ7377232.1"/>
    <property type="molecule type" value="Genomic_DNA"/>
</dbReference>
<proteinExistence type="predicted"/>
<accession>A0A9X0CV66</accession>
<dbReference type="Proteomes" id="UP001163046">
    <property type="component" value="Unassembled WGS sequence"/>
</dbReference>
<comment type="caution">
    <text evidence="1">The sequence shown here is derived from an EMBL/GenBank/DDBJ whole genome shotgun (WGS) entry which is preliminary data.</text>
</comment>
<organism evidence="1 2">
    <name type="scientific">Desmophyllum pertusum</name>
    <dbReference type="NCBI Taxonomy" id="174260"/>
    <lineage>
        <taxon>Eukaryota</taxon>
        <taxon>Metazoa</taxon>
        <taxon>Cnidaria</taxon>
        <taxon>Anthozoa</taxon>
        <taxon>Hexacorallia</taxon>
        <taxon>Scleractinia</taxon>
        <taxon>Caryophylliina</taxon>
        <taxon>Caryophylliidae</taxon>
        <taxon>Desmophyllum</taxon>
    </lineage>
</organism>
<name>A0A9X0CV66_9CNID</name>
<protein>
    <submittedName>
        <fullName evidence="1">Uncharacterized protein</fullName>
    </submittedName>
</protein>
<evidence type="ECO:0000313" key="1">
    <source>
        <dbReference type="EMBL" id="KAJ7377232.1"/>
    </source>
</evidence>
<dbReference type="AlphaFoldDB" id="A0A9X0CV66"/>
<evidence type="ECO:0000313" key="2">
    <source>
        <dbReference type="Proteomes" id="UP001163046"/>
    </source>
</evidence>
<keyword evidence="2" id="KW-1185">Reference proteome</keyword>
<reference evidence="1" key="1">
    <citation type="submission" date="2023-01" db="EMBL/GenBank/DDBJ databases">
        <title>Genome assembly of the deep-sea coral Lophelia pertusa.</title>
        <authorList>
            <person name="Herrera S."/>
            <person name="Cordes E."/>
        </authorList>
    </citation>
    <scope>NUCLEOTIDE SEQUENCE</scope>
    <source>
        <strain evidence="1">USNM1676648</strain>
        <tissue evidence="1">Polyp</tissue>
    </source>
</reference>
<sequence length="129" mass="14911">MLFNQIDEDQTAPQHRTAFEELQNALQCIITSFVEHPQKNTCFTIHEPCDTEENTPNFTIVVHEVYCHKQVPLAKIVFCDHSVTAFPSKGNRNSASSTKYREVLKQMMADRNESPMAHLTKEVRKELLY</sequence>